<evidence type="ECO:0000313" key="1">
    <source>
        <dbReference type="EMBL" id="KAF5908478.1"/>
    </source>
</evidence>
<organism evidence="1 2">
    <name type="scientific">Clarias magur</name>
    <name type="common">Asian catfish</name>
    <name type="synonym">Macropteronotus magur</name>
    <dbReference type="NCBI Taxonomy" id="1594786"/>
    <lineage>
        <taxon>Eukaryota</taxon>
        <taxon>Metazoa</taxon>
        <taxon>Chordata</taxon>
        <taxon>Craniata</taxon>
        <taxon>Vertebrata</taxon>
        <taxon>Euteleostomi</taxon>
        <taxon>Actinopterygii</taxon>
        <taxon>Neopterygii</taxon>
        <taxon>Teleostei</taxon>
        <taxon>Ostariophysi</taxon>
        <taxon>Siluriformes</taxon>
        <taxon>Clariidae</taxon>
        <taxon>Clarias</taxon>
    </lineage>
</organism>
<gene>
    <name evidence="1" type="ORF">DAT39_001915</name>
</gene>
<name>A0A8J4XFH2_CLAMG</name>
<dbReference type="Proteomes" id="UP000727407">
    <property type="component" value="Unassembled WGS sequence"/>
</dbReference>
<proteinExistence type="predicted"/>
<keyword evidence="2" id="KW-1185">Reference proteome</keyword>
<reference evidence="1" key="1">
    <citation type="submission" date="2020-07" db="EMBL/GenBank/DDBJ databases">
        <title>Clarias magur genome sequencing, assembly and annotation.</title>
        <authorList>
            <person name="Kushwaha B."/>
            <person name="Kumar R."/>
            <person name="Das P."/>
            <person name="Joshi C.G."/>
            <person name="Kumar D."/>
            <person name="Nagpure N.S."/>
            <person name="Pandey M."/>
            <person name="Agarwal S."/>
            <person name="Srivastava S."/>
            <person name="Singh M."/>
            <person name="Sahoo L."/>
            <person name="Jayasankar P."/>
            <person name="Meher P.K."/>
            <person name="Koringa P.G."/>
            <person name="Iquebal M.A."/>
            <person name="Das S.P."/>
            <person name="Bit A."/>
            <person name="Patnaik S."/>
            <person name="Patel N."/>
            <person name="Shah T.M."/>
            <person name="Hinsu A."/>
            <person name="Jena J.K."/>
        </authorList>
    </citation>
    <scope>NUCLEOTIDE SEQUENCE</scope>
    <source>
        <strain evidence="1">CIFAMagur01</strain>
        <tissue evidence="1">Testis</tissue>
    </source>
</reference>
<protein>
    <submittedName>
        <fullName evidence="1">Uncharacterized protein</fullName>
    </submittedName>
</protein>
<comment type="caution">
    <text evidence="1">The sequence shown here is derived from an EMBL/GenBank/DDBJ whole genome shotgun (WGS) entry which is preliminary data.</text>
</comment>
<sequence>MDTVTFSSLQTSCNATTGSSKSVVIPSTVHAPDDRTIVEGSVMQAALMAMFNDVCRLLQQSLKDIQ</sequence>
<dbReference type="EMBL" id="QNUK01000013">
    <property type="protein sequence ID" value="KAF5908478.1"/>
    <property type="molecule type" value="Genomic_DNA"/>
</dbReference>
<evidence type="ECO:0000313" key="2">
    <source>
        <dbReference type="Proteomes" id="UP000727407"/>
    </source>
</evidence>
<dbReference type="AlphaFoldDB" id="A0A8J4XFH2"/>
<accession>A0A8J4XFH2</accession>